<gene>
    <name evidence="1" type="ORF">DTO96_101795</name>
</gene>
<dbReference type="Proteomes" id="UP000252182">
    <property type="component" value="Chromosome"/>
</dbReference>
<dbReference type="InterPro" id="IPR011673">
    <property type="entry name" value="DUF1615"/>
</dbReference>
<protein>
    <recommendedName>
        <fullName evidence="3">DUF1615 domain-containing protein</fullName>
    </recommendedName>
</protein>
<dbReference type="Pfam" id="PF07759">
    <property type="entry name" value="DUF1615"/>
    <property type="match status" value="1"/>
</dbReference>
<evidence type="ECO:0000313" key="1">
    <source>
        <dbReference type="EMBL" id="AXF86054.1"/>
    </source>
</evidence>
<reference evidence="2" key="1">
    <citation type="submission" date="2018-07" db="EMBL/GenBank/DDBJ databases">
        <authorList>
            <person name="Kim H."/>
        </authorList>
    </citation>
    <scope>NUCLEOTIDE SEQUENCE [LARGE SCALE GENOMIC DNA]</scope>
    <source>
        <strain evidence="2">F02</strain>
    </source>
</reference>
<proteinExistence type="predicted"/>
<dbReference type="Gene3D" id="1.10.530.10">
    <property type="match status" value="1"/>
</dbReference>
<organism evidence="1 2">
    <name type="scientific">Ephemeroptericola cinctiostellae</name>
    <dbReference type="NCBI Taxonomy" id="2268024"/>
    <lineage>
        <taxon>Bacteria</taxon>
        <taxon>Pseudomonadati</taxon>
        <taxon>Pseudomonadota</taxon>
        <taxon>Betaproteobacteria</taxon>
        <taxon>Burkholderiales</taxon>
        <taxon>Burkholderiaceae</taxon>
        <taxon>Ephemeroptericola</taxon>
    </lineage>
</organism>
<dbReference type="PROSITE" id="PS51257">
    <property type="entry name" value="PROKAR_LIPOPROTEIN"/>
    <property type="match status" value="1"/>
</dbReference>
<accession>A0A345DCG6</accession>
<name>A0A345DCG6_9BURK</name>
<sequence length="390" mass="43161">MHLNKTSSPFQATRRFAYGLSAILLLTACPQQTPSLPTSAPSIVAPETVFVKYIQQSGRSVNDPTAWVKDIFSAIDELKLPRSNENVCAVMAVIEQESGFKEDPVVPGLAALLNKKIDKMEENLVMFAALEVRLNQPMAAGSPVTFRDAIKKIKTERDLAQWYEAFTEAKFTGIILDRFGKGVDELISTVGSMQVSINYARKLAQVVGKPTSDMRDTLYTRAGGVFYGTAHLLYYPARYDNIIYRFADYNAGHYASRNAGFQMMLNKLTGAKITPDGDLLSHNSISNDGLVKPSQTQAIITKLFAKSAKNIKPQTIIDDLSREKSIEFEQSNTYTTVLQLMAARGLQPIPAAMPKITLISEKITRTLTTEWYANGVNSRYKKCLTVASMS</sequence>
<evidence type="ECO:0000313" key="2">
    <source>
        <dbReference type="Proteomes" id="UP000252182"/>
    </source>
</evidence>
<dbReference type="KEGG" id="hyf:DTO96_101795"/>
<dbReference type="EMBL" id="CP031124">
    <property type="protein sequence ID" value="AXF86054.1"/>
    <property type="molecule type" value="Genomic_DNA"/>
</dbReference>
<evidence type="ECO:0008006" key="3">
    <source>
        <dbReference type="Google" id="ProtNLM"/>
    </source>
</evidence>
<keyword evidence="2" id="KW-1185">Reference proteome</keyword>
<dbReference type="AlphaFoldDB" id="A0A345DCG6"/>